<keyword evidence="1" id="KW-0560">Oxidoreductase</keyword>
<proteinExistence type="predicted"/>
<dbReference type="InterPro" id="IPR000683">
    <property type="entry name" value="Gfo/Idh/MocA-like_OxRdtase_N"/>
</dbReference>
<dbReference type="InterPro" id="IPR050463">
    <property type="entry name" value="Gfo/Idh/MocA_oxidrdct_glycsds"/>
</dbReference>
<dbReference type="Pfam" id="PF01408">
    <property type="entry name" value="GFO_IDH_MocA"/>
    <property type="match status" value="1"/>
</dbReference>
<feature type="domain" description="Gfo/Idh/MocA-like oxidoreductase N-terminal" evidence="2">
    <location>
        <begin position="4"/>
        <end position="118"/>
    </location>
</feature>
<dbReference type="Proteomes" id="UP001343257">
    <property type="component" value="Unassembled WGS sequence"/>
</dbReference>
<dbReference type="SUPFAM" id="SSF55347">
    <property type="entry name" value="Glyceraldehyde-3-phosphate dehydrogenase-like, C-terminal domain"/>
    <property type="match status" value="1"/>
</dbReference>
<organism evidence="4 5">
    <name type="scientific">Paenibacillus chibensis</name>
    <dbReference type="NCBI Taxonomy" id="59846"/>
    <lineage>
        <taxon>Bacteria</taxon>
        <taxon>Bacillati</taxon>
        <taxon>Bacillota</taxon>
        <taxon>Bacilli</taxon>
        <taxon>Bacillales</taxon>
        <taxon>Paenibacillaceae</taxon>
        <taxon>Paenibacillus</taxon>
    </lineage>
</organism>
<gene>
    <name evidence="4" type="ORF">P9847_14765</name>
</gene>
<evidence type="ECO:0000313" key="4">
    <source>
        <dbReference type="EMBL" id="MED5018567.1"/>
    </source>
</evidence>
<dbReference type="PANTHER" id="PTHR43818:SF11">
    <property type="entry name" value="BCDNA.GH03377"/>
    <property type="match status" value="1"/>
</dbReference>
<dbReference type="InterPro" id="IPR036291">
    <property type="entry name" value="NAD(P)-bd_dom_sf"/>
</dbReference>
<feature type="domain" description="GFO/IDH/MocA-like oxidoreductase" evidence="3">
    <location>
        <begin position="131"/>
        <end position="265"/>
    </location>
</feature>
<evidence type="ECO:0000256" key="1">
    <source>
        <dbReference type="ARBA" id="ARBA00023002"/>
    </source>
</evidence>
<dbReference type="InterPro" id="IPR055170">
    <property type="entry name" value="GFO_IDH_MocA-like_dom"/>
</dbReference>
<comment type="caution">
    <text evidence="4">The sequence shown here is derived from an EMBL/GenBank/DDBJ whole genome shotgun (WGS) entry which is preliminary data.</text>
</comment>
<keyword evidence="5" id="KW-1185">Reference proteome</keyword>
<accession>A0ABU6PW36</accession>
<dbReference type="Gene3D" id="3.40.50.720">
    <property type="entry name" value="NAD(P)-binding Rossmann-like Domain"/>
    <property type="match status" value="1"/>
</dbReference>
<name>A0ABU6PW36_9BACL</name>
<reference evidence="4 5" key="1">
    <citation type="submission" date="2023-03" db="EMBL/GenBank/DDBJ databases">
        <title>Bacillus Genome Sequencing.</title>
        <authorList>
            <person name="Dunlap C."/>
        </authorList>
    </citation>
    <scope>NUCLEOTIDE SEQUENCE [LARGE SCALE GENOMIC DNA]</scope>
    <source>
        <strain evidence="4 5">NRS-52</strain>
    </source>
</reference>
<dbReference type="RefSeq" id="WP_328278921.1">
    <property type="nucleotide sequence ID" value="NZ_JARTLD010000036.1"/>
</dbReference>
<sequence>MKTVKVGIIGCGNISAIYFQNLNAFGCVQVAACADLDLAKARARAEEFSVPKGCSVQELLADPEIELVINLTIPGAHGQVCLDILESGKHAYVEKPLAVTREEGQAILAKAKEKGLLVGSAPDTFLGGGIQTCIKLIEDGWIGTPVAATAFMMSRGHEHWHPDPEFYYAKGGGPMFDMGPYYLTALVAMLGPIKRVAGMTKISYPERTITSSKKFGQTIQVKTPTHIAGVLDFHSGVIGTMVTTFDVFGDSQLPRIEIYGSQGTISVPDPNNFGGPVLLKRHDTADWKEIPLSHGYQENSRGVGVLDMVHAINSGRINRANGSLGYHVLEAMHAFHDSSDQDQYYMMQSTCERPKPMPLHLPFGVLD</sequence>
<dbReference type="Pfam" id="PF22725">
    <property type="entry name" value="GFO_IDH_MocA_C3"/>
    <property type="match status" value="1"/>
</dbReference>
<dbReference type="EMBL" id="JARTLD010000036">
    <property type="protein sequence ID" value="MED5018567.1"/>
    <property type="molecule type" value="Genomic_DNA"/>
</dbReference>
<dbReference type="Gene3D" id="3.30.360.10">
    <property type="entry name" value="Dihydrodipicolinate Reductase, domain 2"/>
    <property type="match status" value="1"/>
</dbReference>
<evidence type="ECO:0000259" key="2">
    <source>
        <dbReference type="Pfam" id="PF01408"/>
    </source>
</evidence>
<dbReference type="PANTHER" id="PTHR43818">
    <property type="entry name" value="BCDNA.GH03377"/>
    <property type="match status" value="1"/>
</dbReference>
<dbReference type="SUPFAM" id="SSF51735">
    <property type="entry name" value="NAD(P)-binding Rossmann-fold domains"/>
    <property type="match status" value="1"/>
</dbReference>
<protein>
    <submittedName>
        <fullName evidence="4">Gfo/Idh/MocA family oxidoreductase</fullName>
    </submittedName>
</protein>
<evidence type="ECO:0000259" key="3">
    <source>
        <dbReference type="Pfam" id="PF22725"/>
    </source>
</evidence>
<evidence type="ECO:0000313" key="5">
    <source>
        <dbReference type="Proteomes" id="UP001343257"/>
    </source>
</evidence>